<dbReference type="AlphaFoldDB" id="A0AAE6ISP2"/>
<dbReference type="Proteomes" id="UP000323594">
    <property type="component" value="Chromosome"/>
</dbReference>
<protein>
    <submittedName>
        <fullName evidence="1">Uncharacterized protein</fullName>
    </submittedName>
</protein>
<evidence type="ECO:0000313" key="1">
    <source>
        <dbReference type="EMBL" id="QEJ97627.1"/>
    </source>
</evidence>
<dbReference type="GeneID" id="57752653"/>
<evidence type="ECO:0000313" key="2">
    <source>
        <dbReference type="Proteomes" id="UP000323594"/>
    </source>
</evidence>
<proteinExistence type="predicted"/>
<reference evidence="1 2" key="1">
    <citation type="submission" date="2019-08" db="EMBL/GenBank/DDBJ databases">
        <authorList>
            <person name="Kuhnert P."/>
        </authorList>
    </citation>
    <scope>NUCLEOTIDE SEQUENCE [LARGE SCALE GENOMIC DNA]</scope>
    <source>
        <strain evidence="1 2">B36.5</strain>
    </source>
</reference>
<name>A0AAE6ISP2_TREPH</name>
<accession>A0AAE6ISP2</accession>
<dbReference type="EMBL" id="CP042817">
    <property type="protein sequence ID" value="QEJ97627.1"/>
    <property type="molecule type" value="Genomic_DNA"/>
</dbReference>
<gene>
    <name evidence="1" type="ORF">FUT82_06220</name>
</gene>
<sequence>MKLISTIIESIRDFIEAIFFSSSPEYQVIRNLRLIMHEIRQIQPQVYRADKTLLPGFASGLFQLFGFIQPLKEILEKTIHSKDIRIATKSYDLLFDELLSPTENELQQSFAIKNRALEFEGLTGESFEKKLQDQSKTFKQFMQLFENEKYKQKNMQVKNLSVFSDFCNFDFITLFAAFDPQFLNINEKKLPITPRFREVKADTIVQQLLDFNYLFKNLIFDDALVYSLALLAKKNTKESIENIQSSISKNLTTIKNFFEKKLGVHTIANILKHIKNDPDFTDKTPDISVNYLEEYVQRQISQFNADSKKLLRIQQENKITDLVIKTFGTASLIPLEGYTDSINEALQATTTLSLDWVRPLEIIHTFTQNHFEIYCKPFLRELLIEGFFLDKQFQMRLSSSYYFCESINEKLSAFESLFKENGSCSVRIIQGYISELENGGDFEKALQKIINTANAQAKYLMQKIVTQYTELFNASIMILDDTKKILPEYISNIKALVTSQKNKDSYKSFEEEIECCRNFLEIMKNYAILGSIEPSAS</sequence>
<dbReference type="Pfam" id="PF17239">
    <property type="entry name" value="DUF5312"/>
    <property type="match status" value="1"/>
</dbReference>
<organism evidence="1 2">
    <name type="scientific">Treponema phagedenis</name>
    <dbReference type="NCBI Taxonomy" id="162"/>
    <lineage>
        <taxon>Bacteria</taxon>
        <taxon>Pseudomonadati</taxon>
        <taxon>Spirochaetota</taxon>
        <taxon>Spirochaetia</taxon>
        <taxon>Spirochaetales</taxon>
        <taxon>Treponemataceae</taxon>
        <taxon>Treponema</taxon>
    </lineage>
</organism>
<dbReference type="InterPro" id="IPR035196">
    <property type="entry name" value="DUF5312"/>
</dbReference>
<dbReference type="RefSeq" id="WP_148878799.1">
    <property type="nucleotide sequence ID" value="NZ_CP027018.1"/>
</dbReference>